<reference evidence="2 3" key="1">
    <citation type="submission" date="2024-01" db="EMBL/GenBank/DDBJ databases">
        <title>The genome of the rayed Mediterranean limpet Patella caerulea (Linnaeus, 1758).</title>
        <authorList>
            <person name="Anh-Thu Weber A."/>
            <person name="Halstead-Nussloch G."/>
        </authorList>
    </citation>
    <scope>NUCLEOTIDE SEQUENCE [LARGE SCALE GENOMIC DNA]</scope>
    <source>
        <strain evidence="2">AATW-2023a</strain>
        <tissue evidence="2">Whole specimen</tissue>
    </source>
</reference>
<name>A0AAN8KCK5_PATCE</name>
<dbReference type="PROSITE" id="PS50878">
    <property type="entry name" value="RT_POL"/>
    <property type="match status" value="1"/>
</dbReference>
<dbReference type="CDD" id="cd09275">
    <property type="entry name" value="RNase_HI_RT_DIRS1"/>
    <property type="match status" value="1"/>
</dbReference>
<feature type="domain" description="Reverse transcriptase" evidence="1">
    <location>
        <begin position="1"/>
        <end position="249"/>
    </location>
</feature>
<keyword evidence="3" id="KW-1185">Reference proteome</keyword>
<dbReference type="InterPro" id="IPR043502">
    <property type="entry name" value="DNA/RNA_pol_sf"/>
</dbReference>
<organism evidence="2 3">
    <name type="scientific">Patella caerulea</name>
    <name type="common">Rayed Mediterranean limpet</name>
    <dbReference type="NCBI Taxonomy" id="87958"/>
    <lineage>
        <taxon>Eukaryota</taxon>
        <taxon>Metazoa</taxon>
        <taxon>Spiralia</taxon>
        <taxon>Lophotrochozoa</taxon>
        <taxon>Mollusca</taxon>
        <taxon>Gastropoda</taxon>
        <taxon>Patellogastropoda</taxon>
        <taxon>Patelloidea</taxon>
        <taxon>Patellidae</taxon>
        <taxon>Patella</taxon>
    </lineage>
</organism>
<proteinExistence type="predicted"/>
<dbReference type="Proteomes" id="UP001347796">
    <property type="component" value="Unassembled WGS sequence"/>
</dbReference>
<dbReference type="PANTHER" id="PTHR33050:SF8">
    <property type="entry name" value="REVERSE TRANSCRIPTASE DOMAIN-CONTAINING PROTEIN"/>
    <property type="match status" value="1"/>
</dbReference>
<evidence type="ECO:0000313" key="2">
    <source>
        <dbReference type="EMBL" id="KAK6191040.1"/>
    </source>
</evidence>
<sequence length="512" mass="58560">MLCDGLAQGFDTMVSHSDLPTFECKNSLSARNNPIKVNELLQEEVSKGFLYGPFDVPPFSTYRVSPLGVATHKYSGKKRLIIDLSSPHNKPDHSSINDLMDKDSCSLSYVTIDDATELIKTLGRNSNLCKVDIADAFKQIPINPNQWHLFCVKWNNLYYHYVRLPFGSRSSHRLFDNLSQAVCWIASNNYGIKNTLHLLDDFLTVDEPLADGHRSMALLTLVFNKLKIPLSKKKTVGPVCVLEYLGIILDSSKLEARLPRDKVERIITFIQQVLRKTSCTRKDLEQLLGHLNFAMRVILPGRAFVSYLYRLMTTVKESYFHVHLSRDCRDDLSMWLNFLQNWNGISLFYEPHITSAPDFNLFTDASSTKGFGGYYQGKWFSEQWPTNLPDIADYSLSMAFLELYPIVVAAVLWGHNWKRKRIKFYCDNQATVHIISKGRSKEPVIMKLMKTLIMCAANNNFAIYSEFLPGLSNSIADSLSRFQMSRFRRLAPEADLVPTPCPPVDQLIWIRK</sequence>
<accession>A0AAN8KCK5</accession>
<evidence type="ECO:0000259" key="1">
    <source>
        <dbReference type="PROSITE" id="PS50878"/>
    </source>
</evidence>
<comment type="caution">
    <text evidence="2">The sequence shown here is derived from an EMBL/GenBank/DDBJ whole genome shotgun (WGS) entry which is preliminary data.</text>
</comment>
<dbReference type="EMBL" id="JAZGQO010000002">
    <property type="protein sequence ID" value="KAK6191040.1"/>
    <property type="molecule type" value="Genomic_DNA"/>
</dbReference>
<dbReference type="AlphaFoldDB" id="A0AAN8KCK5"/>
<dbReference type="InterPro" id="IPR000477">
    <property type="entry name" value="RT_dom"/>
</dbReference>
<protein>
    <recommendedName>
        <fullName evidence="1">Reverse transcriptase domain-containing protein</fullName>
    </recommendedName>
</protein>
<dbReference type="SUPFAM" id="SSF56672">
    <property type="entry name" value="DNA/RNA polymerases"/>
    <property type="match status" value="1"/>
</dbReference>
<dbReference type="InterPro" id="IPR052055">
    <property type="entry name" value="Hepadnavirus_pol/RT"/>
</dbReference>
<dbReference type="PANTHER" id="PTHR33050">
    <property type="entry name" value="REVERSE TRANSCRIPTASE DOMAIN-CONTAINING PROTEIN"/>
    <property type="match status" value="1"/>
</dbReference>
<evidence type="ECO:0000313" key="3">
    <source>
        <dbReference type="Proteomes" id="UP001347796"/>
    </source>
</evidence>
<gene>
    <name evidence="2" type="ORF">SNE40_002790</name>
</gene>